<organism evidence="1 2">
    <name type="scientific">Christensenella hongkongensis</name>
    <dbReference type="NCBI Taxonomy" id="270498"/>
    <lineage>
        <taxon>Bacteria</taxon>
        <taxon>Bacillati</taxon>
        <taxon>Bacillota</taxon>
        <taxon>Clostridia</taxon>
        <taxon>Christensenellales</taxon>
        <taxon>Christensenellaceae</taxon>
        <taxon>Christensenella</taxon>
    </lineage>
</organism>
<dbReference type="EMBL" id="LAYJ01000030">
    <property type="protein sequence ID" value="KKI52252.1"/>
    <property type="molecule type" value="Genomic_DNA"/>
</dbReference>
<accession>A0A0M2NPC2</accession>
<reference evidence="1 2" key="1">
    <citation type="submission" date="2015-04" db="EMBL/GenBank/DDBJ databases">
        <title>Draft genome sequence of bacteremic isolate Catabacter hongkongensis type strain HKU16T.</title>
        <authorList>
            <person name="Lau S.K."/>
            <person name="Teng J.L."/>
            <person name="Huang Y."/>
            <person name="Curreem S.O."/>
            <person name="Tsui S.K."/>
            <person name="Woo P.C."/>
        </authorList>
    </citation>
    <scope>NUCLEOTIDE SEQUENCE [LARGE SCALE GENOMIC DNA]</scope>
    <source>
        <strain evidence="1 2">HKU16</strain>
    </source>
</reference>
<gene>
    <name evidence="1" type="ORF">CHK_0237</name>
</gene>
<name>A0A0M2NPC2_9FIRM</name>
<comment type="caution">
    <text evidence="1">The sequence shown here is derived from an EMBL/GenBank/DDBJ whole genome shotgun (WGS) entry which is preliminary data.</text>
</comment>
<protein>
    <submittedName>
        <fullName evidence="1">Uncharacterized protein</fullName>
    </submittedName>
</protein>
<dbReference type="Proteomes" id="UP000034076">
    <property type="component" value="Unassembled WGS sequence"/>
</dbReference>
<keyword evidence="2" id="KW-1185">Reference proteome</keyword>
<evidence type="ECO:0000313" key="2">
    <source>
        <dbReference type="Proteomes" id="UP000034076"/>
    </source>
</evidence>
<dbReference type="AlphaFoldDB" id="A0A0M2NPC2"/>
<sequence>MQDIACKGLMEGAFRCASLPRARKQSGVPYRYSFPCTPRPLKGNAGNRLR</sequence>
<proteinExistence type="predicted"/>
<evidence type="ECO:0000313" key="1">
    <source>
        <dbReference type="EMBL" id="KKI52252.1"/>
    </source>
</evidence>